<evidence type="ECO:0000313" key="2">
    <source>
        <dbReference type="EMBL" id="KAF9734249.1"/>
    </source>
</evidence>
<evidence type="ECO:0000256" key="1">
    <source>
        <dbReference type="SAM" id="MobiDB-lite"/>
    </source>
</evidence>
<accession>A0A9P6GF52</accession>
<protein>
    <submittedName>
        <fullName evidence="2">Uncharacterized protein</fullName>
    </submittedName>
</protein>
<name>A0A9P6GF52_9PLEO</name>
<organism evidence="2 3">
    <name type="scientific">Paraphaeosphaeria minitans</name>
    <dbReference type="NCBI Taxonomy" id="565426"/>
    <lineage>
        <taxon>Eukaryota</taxon>
        <taxon>Fungi</taxon>
        <taxon>Dikarya</taxon>
        <taxon>Ascomycota</taxon>
        <taxon>Pezizomycotina</taxon>
        <taxon>Dothideomycetes</taxon>
        <taxon>Pleosporomycetidae</taxon>
        <taxon>Pleosporales</taxon>
        <taxon>Massarineae</taxon>
        <taxon>Didymosphaeriaceae</taxon>
        <taxon>Paraphaeosphaeria</taxon>
    </lineage>
</organism>
<reference evidence="2" key="1">
    <citation type="journal article" date="2020" name="Mol. Plant Microbe Interact.">
        <title>Genome Sequence of the Biocontrol Agent Coniothyrium minitans strain Conio (IMI 134523).</title>
        <authorList>
            <person name="Patel D."/>
            <person name="Shittu T.A."/>
            <person name="Baroncelli R."/>
            <person name="Muthumeenakshi S."/>
            <person name="Osborne T.H."/>
            <person name="Janganan T.K."/>
            <person name="Sreenivasaprasad S."/>
        </authorList>
    </citation>
    <scope>NUCLEOTIDE SEQUENCE</scope>
    <source>
        <strain evidence="2">Conio</strain>
    </source>
</reference>
<proteinExistence type="predicted"/>
<keyword evidence="3" id="KW-1185">Reference proteome</keyword>
<dbReference type="OrthoDB" id="3800963at2759"/>
<dbReference type="Proteomes" id="UP000756921">
    <property type="component" value="Unassembled WGS sequence"/>
</dbReference>
<comment type="caution">
    <text evidence="2">The sequence shown here is derived from an EMBL/GenBank/DDBJ whole genome shotgun (WGS) entry which is preliminary data.</text>
</comment>
<sequence length="443" mass="50830">MASLLKRTALNQLPWRVPKSPSMVTASSPFGLSKVALERRMHNQIPRKRHTPHSATKNPARAIPKHVARPKSKPKTESASRKVYVSRRRQSRPEKRGTNRTRIVGACNDGIGPWSVRRILASRPHPFNRSKTLYKVQWETTWEDESKVNGLVAAEWNEAVHEGSTFTFKARDGSDWTVLKDATCLENDSEDSQWEMWRAIRRNAVSELEEDWLAGLKDGEFVFASEEDTTKIKYILGEKWSEKEMSAKNVLRATWTQMKRAHGLQGSEIPLETTKVRFVGQIDPCIVSGEEKNYSNQRNRVAFSIADILRNLTPNPLQALEEDAFSKGPVHSNYSQWCETLKALIRNVPFMFRSGTWLQLLAFLLLGSESFRGELAWAGILVQEDWCHRAREYDIHMYYEQVVDDRAAHEIQETFLNLRDFFRALGPNKETTVESNTEGKVTN</sequence>
<dbReference type="AlphaFoldDB" id="A0A9P6GF52"/>
<dbReference type="EMBL" id="WJXW01000007">
    <property type="protein sequence ID" value="KAF9734249.1"/>
    <property type="molecule type" value="Genomic_DNA"/>
</dbReference>
<gene>
    <name evidence="2" type="ORF">PMIN01_07152</name>
</gene>
<feature type="region of interest" description="Disordered" evidence="1">
    <location>
        <begin position="44"/>
        <end position="100"/>
    </location>
</feature>
<feature type="compositionally biased region" description="Basic residues" evidence="1">
    <location>
        <begin position="63"/>
        <end position="73"/>
    </location>
</feature>
<evidence type="ECO:0000313" key="3">
    <source>
        <dbReference type="Proteomes" id="UP000756921"/>
    </source>
</evidence>